<dbReference type="SUPFAM" id="SSF159501">
    <property type="entry name" value="EreA/ChaN-like"/>
    <property type="match status" value="1"/>
</dbReference>
<gene>
    <name evidence="3" type="ORF">RB2654_08897</name>
</gene>
<proteinExistence type="predicted"/>
<dbReference type="OrthoDB" id="9795827at2"/>
<protein>
    <recommendedName>
        <fullName evidence="2">Haem-binding uptake Tiki superfamily ChaN domain-containing protein</fullName>
    </recommendedName>
</protein>
<reference evidence="3 4" key="1">
    <citation type="journal article" date="2010" name="J. Bacteriol.">
        <title>Genome sequences of Pelagibaca bermudensis HTCC2601T and Maritimibacter alkaliphilus HTCC2654T, the type strains of two marine Roseobacter genera.</title>
        <authorList>
            <person name="Thrash J.C."/>
            <person name="Cho J.C."/>
            <person name="Ferriera S."/>
            <person name="Johnson J."/>
            <person name="Vergin K.L."/>
            <person name="Giovannoni S.J."/>
        </authorList>
    </citation>
    <scope>NUCLEOTIDE SEQUENCE [LARGE SCALE GENOMIC DNA]</scope>
    <source>
        <strain evidence="3 4">HTCC2654</strain>
    </source>
</reference>
<dbReference type="Gene3D" id="3.40.50.11550">
    <property type="match status" value="2"/>
</dbReference>
<dbReference type="HOGENOM" id="CLU_062196_0_0_5"/>
<comment type="caution">
    <text evidence="3">The sequence shown here is derived from an EMBL/GenBank/DDBJ whole genome shotgun (WGS) entry which is preliminary data.</text>
</comment>
<evidence type="ECO:0000259" key="2">
    <source>
        <dbReference type="Pfam" id="PF04187"/>
    </source>
</evidence>
<feature type="signal peptide" evidence="1">
    <location>
        <begin position="1"/>
        <end position="16"/>
    </location>
</feature>
<dbReference type="CDD" id="cd14727">
    <property type="entry name" value="ChanN-like"/>
    <property type="match status" value="1"/>
</dbReference>
<dbReference type="EMBL" id="AAMT01000009">
    <property type="protein sequence ID" value="EAQ12311.1"/>
    <property type="molecule type" value="Genomic_DNA"/>
</dbReference>
<dbReference type="RefSeq" id="WP_008330655.1">
    <property type="nucleotide sequence ID" value="NZ_CH902578.1"/>
</dbReference>
<evidence type="ECO:0000313" key="4">
    <source>
        <dbReference type="Proteomes" id="UP000002931"/>
    </source>
</evidence>
<accession>A3VHX0</accession>
<dbReference type="InterPro" id="IPR007314">
    <property type="entry name" value="Cofac_haem-bd_dom"/>
</dbReference>
<evidence type="ECO:0000256" key="1">
    <source>
        <dbReference type="SAM" id="SignalP"/>
    </source>
</evidence>
<evidence type="ECO:0000313" key="3">
    <source>
        <dbReference type="EMBL" id="EAQ12311.1"/>
    </source>
</evidence>
<keyword evidence="4" id="KW-1185">Reference proteome</keyword>
<keyword evidence="1" id="KW-0732">Signal</keyword>
<dbReference type="Pfam" id="PF04187">
    <property type="entry name" value="Cofac_haem_bdg"/>
    <property type="match status" value="1"/>
</dbReference>
<dbReference type="STRING" id="314271.RB2654_08897"/>
<organism evidence="3 4">
    <name type="scientific">Maritimibacter alkaliphilus HTCC2654</name>
    <dbReference type="NCBI Taxonomy" id="314271"/>
    <lineage>
        <taxon>Bacteria</taxon>
        <taxon>Pseudomonadati</taxon>
        <taxon>Pseudomonadota</taxon>
        <taxon>Alphaproteobacteria</taxon>
        <taxon>Rhodobacterales</taxon>
        <taxon>Roseobacteraceae</taxon>
        <taxon>Maritimibacter</taxon>
    </lineage>
</organism>
<sequence length="260" mass="27924">MWRFLFLALAPVAAHAGPFAGTVADVYVLGEVHDNPVHHAAQADAIRDIEPRAVVFEMLTQAQADEVRDDRLGDPEALGALLGWEEAGWPDFSMYYPIFAASRGAQVFGAAVPREAARAAMEVGVARSFGEGAADYGLEEALEAEELADRLNLQLDAHCGKLPTEMLPMMVDLQRLRDATLARVTIEALDETGGPVAVITGNGHAREDWGVPSYIARVRPQILVLTLGQGEDGGEPEGGFDAYLSAPAVEREDPCAVFDE</sequence>
<feature type="domain" description="Haem-binding uptake Tiki superfamily ChaN" evidence="2">
    <location>
        <begin position="24"/>
        <end position="215"/>
    </location>
</feature>
<dbReference type="eggNOG" id="COG3016">
    <property type="taxonomic scope" value="Bacteria"/>
</dbReference>
<dbReference type="AlphaFoldDB" id="A3VHX0"/>
<dbReference type="Proteomes" id="UP000002931">
    <property type="component" value="Unassembled WGS sequence"/>
</dbReference>
<name>A3VHX0_9RHOB</name>
<feature type="chain" id="PRO_5002662266" description="Haem-binding uptake Tiki superfamily ChaN domain-containing protein" evidence="1">
    <location>
        <begin position="17"/>
        <end position="260"/>
    </location>
</feature>